<feature type="compositionally biased region" description="Basic and acidic residues" evidence="2">
    <location>
        <begin position="201"/>
        <end position="216"/>
    </location>
</feature>
<keyword evidence="1" id="KW-0175">Coiled coil</keyword>
<evidence type="ECO:0000256" key="1">
    <source>
        <dbReference type="SAM" id="Coils"/>
    </source>
</evidence>
<dbReference type="Proteomes" id="UP001642464">
    <property type="component" value="Unassembled WGS sequence"/>
</dbReference>
<protein>
    <submittedName>
        <fullName evidence="3">Uncharacterized protein</fullName>
    </submittedName>
</protein>
<evidence type="ECO:0000313" key="4">
    <source>
        <dbReference type="Proteomes" id="UP001642464"/>
    </source>
</evidence>
<organism evidence="3 4">
    <name type="scientific">Durusdinium trenchii</name>
    <dbReference type="NCBI Taxonomy" id="1381693"/>
    <lineage>
        <taxon>Eukaryota</taxon>
        <taxon>Sar</taxon>
        <taxon>Alveolata</taxon>
        <taxon>Dinophyceae</taxon>
        <taxon>Suessiales</taxon>
        <taxon>Symbiodiniaceae</taxon>
        <taxon>Durusdinium</taxon>
    </lineage>
</organism>
<evidence type="ECO:0000256" key="2">
    <source>
        <dbReference type="SAM" id="MobiDB-lite"/>
    </source>
</evidence>
<comment type="caution">
    <text evidence="3">The sequence shown here is derived from an EMBL/GenBank/DDBJ whole genome shotgun (WGS) entry which is preliminary data.</text>
</comment>
<keyword evidence="4" id="KW-1185">Reference proteome</keyword>
<feature type="region of interest" description="Disordered" evidence="2">
    <location>
        <begin position="182"/>
        <end position="227"/>
    </location>
</feature>
<accession>A0ABP0RC01</accession>
<evidence type="ECO:0000313" key="3">
    <source>
        <dbReference type="EMBL" id="CAK9097764.1"/>
    </source>
</evidence>
<reference evidence="3 4" key="1">
    <citation type="submission" date="2024-02" db="EMBL/GenBank/DDBJ databases">
        <authorList>
            <person name="Chen Y."/>
            <person name="Shah S."/>
            <person name="Dougan E. K."/>
            <person name="Thang M."/>
            <person name="Chan C."/>
        </authorList>
    </citation>
    <scope>NUCLEOTIDE SEQUENCE [LARGE SCALE GENOMIC DNA]</scope>
</reference>
<feature type="coiled-coil region" evidence="1">
    <location>
        <begin position="124"/>
        <end position="151"/>
    </location>
</feature>
<sequence length="734" mass="81877">MLQPPCTGWRPPQMTEVCNGQQNMYWTDRPEAWVPQVRRVPEVPMHPQQSVTPLRWEAVDVESSWDPRLGTKDVDAWATHYPQREIRSQWPPSCKCRAGSFGNGRMCSTYREGAKMYADQKTFQQSAATRLKALELEHQELRRQINQELCQNQLKGEKVSRTSQQELRCEGSCGSRCTKARSRSACGGPPGPNLGRSSVGMHRDARQERGSREHWNRGSNQGLSAQGCQKRQASCATQMPGQPIDHRMQQYELDGQHFAVQDATMGHQGCWAQQLGHQEQQQVQYTPALSASGMPDLHQMPRAVCPTPYALGSVCGRGERELPGWRSCKDSNEILGTCSEIITSTARYIFDVVKSRDLNRKSPLKILSAADGCADDTIQEAQARYVPTSVMLAHAFAASTGGWSDYRTKIRVYGGDVRNAIMPFWQPQALPWQLPMFLEHRFIALDNTKDFAPQLYNGQCEAGQLFDVVLLRQGLCFCDDPSKMASSWPIEVTLSCKSCMSCRAVLPPESLPQQDPATVRRTAICGVYRLEPFLCENRPAYRLGRCVLRWCPDRLEWAVLDDADGGAWAFARGDLGHPILSRGPWTVWDGQNHISDASFACNLVQEASSPPWHLMPAQRMVCAGVTGDSESVIRLICRVAAILDTSKPDSFGLLHGAWTNGTQVEVEQLHRQLTEAVQMYNDRRAAAGGVPAHAACLLWRTAATQYWLQCDGIMLFQPGSCADPYRAYGAAALI</sequence>
<feature type="compositionally biased region" description="Polar residues" evidence="2">
    <location>
        <begin position="217"/>
        <end position="227"/>
    </location>
</feature>
<dbReference type="EMBL" id="CAXAMM010041173">
    <property type="protein sequence ID" value="CAK9097764.1"/>
    <property type="molecule type" value="Genomic_DNA"/>
</dbReference>
<gene>
    <name evidence="3" type="ORF">SCF082_LOCUS45859</name>
</gene>
<proteinExistence type="predicted"/>
<name>A0ABP0RC01_9DINO</name>